<name>A0A7W5FP69_9BACL</name>
<dbReference type="PANTHER" id="PTHR43877">
    <property type="entry name" value="AMINOALKYLPHOSPHONATE N-ACETYLTRANSFERASE-RELATED-RELATED"/>
    <property type="match status" value="1"/>
</dbReference>
<dbReference type="CDD" id="cd04301">
    <property type="entry name" value="NAT_SF"/>
    <property type="match status" value="1"/>
</dbReference>
<evidence type="ECO:0000256" key="2">
    <source>
        <dbReference type="ARBA" id="ARBA00023315"/>
    </source>
</evidence>
<comment type="caution">
    <text evidence="4">The sequence shown here is derived from an EMBL/GenBank/DDBJ whole genome shotgun (WGS) entry which is preliminary data.</text>
</comment>
<dbReference type="Pfam" id="PF00583">
    <property type="entry name" value="Acetyltransf_1"/>
    <property type="match status" value="1"/>
</dbReference>
<gene>
    <name evidence="4" type="ORF">FHS18_003980</name>
</gene>
<dbReference type="PANTHER" id="PTHR43877:SF2">
    <property type="entry name" value="AMINOALKYLPHOSPHONATE N-ACETYLTRANSFERASE-RELATED"/>
    <property type="match status" value="1"/>
</dbReference>
<keyword evidence="4" id="KW-0687">Ribonucleoprotein</keyword>
<protein>
    <submittedName>
        <fullName evidence="4">Ribosomal protein S18 acetylase RimI-like enzyme</fullName>
    </submittedName>
</protein>
<accession>A0A7W5FP69</accession>
<sequence length="174" mass="19332">MGTSANISIRLATAQECELVLQLVLNAFREYEGILIPPSGALRETADSIRAKMEQQGGAVIAEAKDSGLPLGAALYRFVDQHLYIGRVSVIPQGRGQGAGVAMMRALEQLAIDHGIEETRVSVRCSLPGNVAFYERLSYEVFEHLFYPERTDSWFEMKKRLTARMESGITPREQ</sequence>
<dbReference type="AlphaFoldDB" id="A0A7W5FP69"/>
<evidence type="ECO:0000259" key="3">
    <source>
        <dbReference type="PROSITE" id="PS51186"/>
    </source>
</evidence>
<dbReference type="InterPro" id="IPR016181">
    <property type="entry name" value="Acyl_CoA_acyltransferase"/>
</dbReference>
<keyword evidence="5" id="KW-1185">Reference proteome</keyword>
<feature type="domain" description="N-acetyltransferase" evidence="3">
    <location>
        <begin position="7"/>
        <end position="162"/>
    </location>
</feature>
<dbReference type="InterPro" id="IPR050832">
    <property type="entry name" value="Bact_Acetyltransf"/>
</dbReference>
<dbReference type="GO" id="GO:0005840">
    <property type="term" value="C:ribosome"/>
    <property type="evidence" value="ECO:0007669"/>
    <property type="project" value="UniProtKB-KW"/>
</dbReference>
<reference evidence="4 5" key="1">
    <citation type="submission" date="2020-08" db="EMBL/GenBank/DDBJ databases">
        <title>Genomic Encyclopedia of Type Strains, Phase III (KMG-III): the genomes of soil and plant-associated and newly described type strains.</title>
        <authorList>
            <person name="Whitman W."/>
        </authorList>
    </citation>
    <scope>NUCLEOTIDE SEQUENCE [LARGE SCALE GENOMIC DNA]</scope>
    <source>
        <strain evidence="4 5">CECT 5862</strain>
    </source>
</reference>
<keyword evidence="2" id="KW-0012">Acyltransferase</keyword>
<dbReference type="Proteomes" id="UP000570361">
    <property type="component" value="Unassembled WGS sequence"/>
</dbReference>
<dbReference type="Gene3D" id="3.40.630.30">
    <property type="match status" value="1"/>
</dbReference>
<evidence type="ECO:0000313" key="4">
    <source>
        <dbReference type="EMBL" id="MBB3111912.1"/>
    </source>
</evidence>
<keyword evidence="4" id="KW-0689">Ribosomal protein</keyword>
<dbReference type="RefSeq" id="WP_183601760.1">
    <property type="nucleotide sequence ID" value="NZ_JACHXK010000009.1"/>
</dbReference>
<dbReference type="GO" id="GO:0016747">
    <property type="term" value="F:acyltransferase activity, transferring groups other than amino-acyl groups"/>
    <property type="evidence" value="ECO:0007669"/>
    <property type="project" value="InterPro"/>
</dbReference>
<proteinExistence type="predicted"/>
<dbReference type="PROSITE" id="PS51186">
    <property type="entry name" value="GNAT"/>
    <property type="match status" value="1"/>
</dbReference>
<organism evidence="4 5">
    <name type="scientific">Paenibacillus phyllosphaerae</name>
    <dbReference type="NCBI Taxonomy" id="274593"/>
    <lineage>
        <taxon>Bacteria</taxon>
        <taxon>Bacillati</taxon>
        <taxon>Bacillota</taxon>
        <taxon>Bacilli</taxon>
        <taxon>Bacillales</taxon>
        <taxon>Paenibacillaceae</taxon>
        <taxon>Paenibacillus</taxon>
    </lineage>
</organism>
<keyword evidence="1" id="KW-0808">Transferase</keyword>
<dbReference type="InterPro" id="IPR000182">
    <property type="entry name" value="GNAT_dom"/>
</dbReference>
<dbReference type="EMBL" id="JACHXK010000009">
    <property type="protein sequence ID" value="MBB3111912.1"/>
    <property type="molecule type" value="Genomic_DNA"/>
</dbReference>
<evidence type="ECO:0000256" key="1">
    <source>
        <dbReference type="ARBA" id="ARBA00022679"/>
    </source>
</evidence>
<dbReference type="SUPFAM" id="SSF55729">
    <property type="entry name" value="Acyl-CoA N-acyltransferases (Nat)"/>
    <property type="match status" value="1"/>
</dbReference>
<evidence type="ECO:0000313" key="5">
    <source>
        <dbReference type="Proteomes" id="UP000570361"/>
    </source>
</evidence>